<dbReference type="PANTHER" id="PTHR31814">
    <property type="match status" value="1"/>
</dbReference>
<dbReference type="InterPro" id="IPR036554">
    <property type="entry name" value="GHMP_kinase_C_sf"/>
</dbReference>
<keyword evidence="4" id="KW-0547">Nucleotide-binding</keyword>
<dbReference type="InterPro" id="IPR035102">
    <property type="entry name" value="Phosphomevalonate_kinase"/>
</dbReference>
<keyword evidence="10" id="KW-1185">Reference proteome</keyword>
<keyword evidence="6" id="KW-0067">ATP-binding</keyword>
<dbReference type="EC" id="2.7.4.2" evidence="2"/>
<comment type="pathway">
    <text evidence="1">Isoprenoid biosynthesis; isopentenyl diphosphate biosynthesis via mevalonate pathway; isopentenyl diphosphate from (R)-mevalonate: step 2/3.</text>
</comment>
<keyword evidence="5 9" id="KW-0418">Kinase</keyword>
<dbReference type="NCBIfam" id="TIGR01220">
    <property type="entry name" value="Pmev_kin_Gr_pos"/>
    <property type="match status" value="1"/>
</dbReference>
<keyword evidence="3 9" id="KW-0808">Transferase</keyword>
<dbReference type="Gene3D" id="3.30.70.890">
    <property type="entry name" value="GHMP kinase, C-terminal domain"/>
    <property type="match status" value="1"/>
</dbReference>
<dbReference type="PANTHER" id="PTHR31814:SF2">
    <property type="entry name" value="PHOSPHOMEVALONATE KINASE"/>
    <property type="match status" value="1"/>
</dbReference>
<evidence type="ECO:0000256" key="5">
    <source>
        <dbReference type="ARBA" id="ARBA00022777"/>
    </source>
</evidence>
<evidence type="ECO:0000256" key="3">
    <source>
        <dbReference type="ARBA" id="ARBA00022679"/>
    </source>
</evidence>
<protein>
    <recommendedName>
        <fullName evidence="2">phosphomevalonate kinase</fullName>
        <ecNumber evidence="2">2.7.4.2</ecNumber>
    </recommendedName>
</protein>
<name>A0ABT8JR21_9BACL</name>
<dbReference type="Proteomes" id="UP001175097">
    <property type="component" value="Unassembled WGS sequence"/>
</dbReference>
<sequence>MANERRVQMDTTYKKIRVPGKLFIAGEYAVLEPDGQCIVVAVDRYVFAEVRRSEENRIDLPQLGYSDITWTAEESKLFFNVTGPKLSFIQNTVEVCHQYISELGVTPVPFNLSITSELDDPSGKKYGLGSSAAVVVAVVTAILNSHKEVGIQPTKELIFKLAAIAHFKTQGNGSCADIAASTYGGWLLYSPFYGGWLNERVQANVNAYALVHEPWPGLIISSIVPPKDIRLYIGWTGSEMRTAGMIQRVQDFKDKNPVGYKDFIDSSRAAVSSLVKSFTEGNTNLALQSLSMNREALLQLSDQSDANIETPKLKQLIEIADKYGAGKTSGAGGGDCGIAFIQKGQDAESLKNDWKKVFIEPLDLKVSLEGAMVT</sequence>
<feature type="domain" description="GHMP kinase N-terminal" evidence="7">
    <location>
        <begin position="96"/>
        <end position="185"/>
    </location>
</feature>
<gene>
    <name evidence="9" type="ORF">P5G49_08910</name>
</gene>
<dbReference type="RefSeq" id="WP_301243176.1">
    <property type="nucleotide sequence ID" value="NZ_JAROCC010000006.1"/>
</dbReference>
<feature type="domain" description="GHMP kinase C-terminal" evidence="8">
    <location>
        <begin position="286"/>
        <end position="359"/>
    </location>
</feature>
<dbReference type="SUPFAM" id="SSF54211">
    <property type="entry name" value="Ribosomal protein S5 domain 2-like"/>
    <property type="match status" value="1"/>
</dbReference>
<dbReference type="Gene3D" id="3.30.230.10">
    <property type="match status" value="1"/>
</dbReference>
<proteinExistence type="predicted"/>
<dbReference type="GO" id="GO:0004631">
    <property type="term" value="F:phosphomevalonate kinase activity"/>
    <property type="evidence" value="ECO:0007669"/>
    <property type="project" value="UniProtKB-EC"/>
</dbReference>
<evidence type="ECO:0000313" key="9">
    <source>
        <dbReference type="EMBL" id="MDN4607608.1"/>
    </source>
</evidence>
<dbReference type="Pfam" id="PF00288">
    <property type="entry name" value="GHMP_kinases_N"/>
    <property type="match status" value="1"/>
</dbReference>
<evidence type="ECO:0000256" key="6">
    <source>
        <dbReference type="ARBA" id="ARBA00022840"/>
    </source>
</evidence>
<evidence type="ECO:0000256" key="2">
    <source>
        <dbReference type="ARBA" id="ARBA00012958"/>
    </source>
</evidence>
<evidence type="ECO:0000313" key="10">
    <source>
        <dbReference type="Proteomes" id="UP001175097"/>
    </source>
</evidence>
<dbReference type="InterPro" id="IPR006204">
    <property type="entry name" value="GHMP_kinase_N_dom"/>
</dbReference>
<evidence type="ECO:0000259" key="8">
    <source>
        <dbReference type="Pfam" id="PF08544"/>
    </source>
</evidence>
<organism evidence="9 10">
    <name type="scientific">Sporosarcina highlanderae</name>
    <dbReference type="NCBI Taxonomy" id="3035916"/>
    <lineage>
        <taxon>Bacteria</taxon>
        <taxon>Bacillati</taxon>
        <taxon>Bacillota</taxon>
        <taxon>Bacilli</taxon>
        <taxon>Bacillales</taxon>
        <taxon>Caryophanaceae</taxon>
        <taxon>Sporosarcina</taxon>
    </lineage>
</organism>
<dbReference type="InterPro" id="IPR014721">
    <property type="entry name" value="Ribsml_uS5_D2-typ_fold_subgr"/>
</dbReference>
<accession>A0ABT8JR21</accession>
<evidence type="ECO:0000256" key="4">
    <source>
        <dbReference type="ARBA" id="ARBA00022741"/>
    </source>
</evidence>
<dbReference type="EMBL" id="JAROCC010000006">
    <property type="protein sequence ID" value="MDN4607608.1"/>
    <property type="molecule type" value="Genomic_DNA"/>
</dbReference>
<dbReference type="InterPro" id="IPR013750">
    <property type="entry name" value="GHMP_kinase_C_dom"/>
</dbReference>
<dbReference type="InterPro" id="IPR005917">
    <property type="entry name" value="Pmev_kinase_bact"/>
</dbReference>
<dbReference type="InterPro" id="IPR020568">
    <property type="entry name" value="Ribosomal_Su5_D2-typ_SF"/>
</dbReference>
<dbReference type="Pfam" id="PF08544">
    <property type="entry name" value="GHMP_kinases_C"/>
    <property type="match status" value="1"/>
</dbReference>
<dbReference type="SUPFAM" id="SSF55060">
    <property type="entry name" value="GHMP Kinase, C-terminal domain"/>
    <property type="match status" value="1"/>
</dbReference>
<reference evidence="9" key="1">
    <citation type="submission" date="2023-03" db="EMBL/GenBank/DDBJ databases">
        <title>MT1 and MT2 Draft Genomes of Novel Species.</title>
        <authorList>
            <person name="Venkateswaran K."/>
        </authorList>
    </citation>
    <scope>NUCLEOTIDE SEQUENCE</scope>
    <source>
        <strain evidence="9">F6_3S_P_2</strain>
    </source>
</reference>
<comment type="caution">
    <text evidence="9">The sequence shown here is derived from an EMBL/GenBank/DDBJ whole genome shotgun (WGS) entry which is preliminary data.</text>
</comment>
<evidence type="ECO:0000256" key="1">
    <source>
        <dbReference type="ARBA" id="ARBA00005017"/>
    </source>
</evidence>
<evidence type="ECO:0000259" key="7">
    <source>
        <dbReference type="Pfam" id="PF00288"/>
    </source>
</evidence>